<proteinExistence type="predicted"/>
<dbReference type="Proteomes" id="UP000322918">
    <property type="component" value="Unassembled WGS sequence"/>
</dbReference>
<keyword evidence="2" id="KW-1185">Reference proteome</keyword>
<gene>
    <name evidence="1" type="ORF">F1649_15480</name>
</gene>
<dbReference type="RefSeq" id="WP_141814944.1">
    <property type="nucleotide sequence ID" value="NZ_VFPL01000001.1"/>
</dbReference>
<protein>
    <submittedName>
        <fullName evidence="1">Uncharacterized protein</fullName>
    </submittedName>
</protein>
<dbReference type="EMBL" id="VWNE01000026">
    <property type="protein sequence ID" value="KAA8480028.1"/>
    <property type="molecule type" value="Genomic_DNA"/>
</dbReference>
<organism evidence="1 2">
    <name type="scientific">Arcticibacter tournemirensis</name>
    <dbReference type="NCBI Taxonomy" id="699437"/>
    <lineage>
        <taxon>Bacteria</taxon>
        <taxon>Pseudomonadati</taxon>
        <taxon>Bacteroidota</taxon>
        <taxon>Sphingobacteriia</taxon>
        <taxon>Sphingobacteriales</taxon>
        <taxon>Sphingobacteriaceae</taxon>
        <taxon>Arcticibacter</taxon>
    </lineage>
</organism>
<accession>A0A5M9H4H4</accession>
<comment type="caution">
    <text evidence="1">The sequence shown here is derived from an EMBL/GenBank/DDBJ whole genome shotgun (WGS) entry which is preliminary data.</text>
</comment>
<evidence type="ECO:0000313" key="2">
    <source>
        <dbReference type="Proteomes" id="UP000322918"/>
    </source>
</evidence>
<evidence type="ECO:0000313" key="1">
    <source>
        <dbReference type="EMBL" id="KAA8480028.1"/>
    </source>
</evidence>
<dbReference type="AlphaFoldDB" id="A0A5M9H4H4"/>
<name>A0A5M9H4H4_9SPHI</name>
<sequence length="67" mass="7196">MLRYGIPFKSISGGQHAPVRIAPISQRGSVSAGMAGVSVDLSSIAIRYPNRFGGVNMLRNIHPVFEN</sequence>
<reference evidence="1 2" key="1">
    <citation type="submission" date="2019-09" db="EMBL/GenBank/DDBJ databases">
        <title>Pararcticibacter amylolyticus gen. nov., sp. nov., isolated from a rottenly hemp rope, and reclassification of Pedobacter tournemirensis as Pararcticibacter tournemirensis comb. nov.</title>
        <authorList>
            <person name="Cai Y."/>
        </authorList>
    </citation>
    <scope>NUCLEOTIDE SEQUENCE [LARGE SCALE GENOMIC DNA]</scope>
    <source>
        <strain evidence="1 2">TF5-37.2-LB10</strain>
    </source>
</reference>